<dbReference type="RefSeq" id="WP_109679739.1">
    <property type="nucleotide sequence ID" value="NZ_CP086615.1"/>
</dbReference>
<reference evidence="7 8" key="1">
    <citation type="submission" date="2018-05" db="EMBL/GenBank/DDBJ databases">
        <title>Spiribacter halobius sp. nov., a moderately halophilic bacterium isolated from marine solar saltern.</title>
        <authorList>
            <person name="Zheng W.-S."/>
            <person name="Lu D.-C."/>
            <person name="Du Z.-J."/>
        </authorList>
    </citation>
    <scope>NUCLEOTIDE SEQUENCE [LARGE SCALE GENOMIC DNA]</scope>
    <source>
        <strain evidence="7 8">E85</strain>
    </source>
</reference>
<keyword evidence="8" id="KW-1185">Reference proteome</keyword>
<dbReference type="EMBL" id="QFFI01000029">
    <property type="protein sequence ID" value="PWG61674.1"/>
    <property type="molecule type" value="Genomic_DNA"/>
</dbReference>
<dbReference type="InterPro" id="IPR002571">
    <property type="entry name" value="HrcA"/>
</dbReference>
<dbReference type="Gene3D" id="3.30.450.40">
    <property type="match status" value="1"/>
</dbReference>
<dbReference type="AlphaFoldDB" id="A0A2U2MYA2"/>
<evidence type="ECO:0000256" key="2">
    <source>
        <dbReference type="ARBA" id="ARBA00023015"/>
    </source>
</evidence>
<name>A0A2U2MYA2_9GAMM</name>
<dbReference type="PIRSF" id="PIRSF005485">
    <property type="entry name" value="HrcA"/>
    <property type="match status" value="1"/>
</dbReference>
<dbReference type="OrthoDB" id="9783139at2"/>
<dbReference type="Proteomes" id="UP000245474">
    <property type="component" value="Unassembled WGS sequence"/>
</dbReference>
<evidence type="ECO:0000313" key="8">
    <source>
        <dbReference type="Proteomes" id="UP000245474"/>
    </source>
</evidence>
<keyword evidence="2 5" id="KW-0805">Transcription regulation</keyword>
<dbReference type="SUPFAM" id="SSF55781">
    <property type="entry name" value="GAF domain-like"/>
    <property type="match status" value="1"/>
</dbReference>
<dbReference type="InterPro" id="IPR021153">
    <property type="entry name" value="HrcA_C"/>
</dbReference>
<dbReference type="InterPro" id="IPR036390">
    <property type="entry name" value="WH_DNA-bd_sf"/>
</dbReference>
<keyword evidence="1 5" id="KW-0678">Repressor</keyword>
<dbReference type="Gene3D" id="1.10.10.10">
    <property type="entry name" value="Winged helix-like DNA-binding domain superfamily/Winged helix DNA-binding domain"/>
    <property type="match status" value="1"/>
</dbReference>
<dbReference type="InterPro" id="IPR029016">
    <property type="entry name" value="GAF-like_dom_sf"/>
</dbReference>
<comment type="function">
    <text evidence="5">Negative regulator of class I heat shock genes (grpE-dnaK-dnaJ and groELS operons). Prevents heat-shock induction of these operons.</text>
</comment>
<evidence type="ECO:0000256" key="4">
    <source>
        <dbReference type="ARBA" id="ARBA00023163"/>
    </source>
</evidence>
<dbReference type="HAMAP" id="MF_00081">
    <property type="entry name" value="HrcA"/>
    <property type="match status" value="1"/>
</dbReference>
<dbReference type="SUPFAM" id="SSF46785">
    <property type="entry name" value="Winged helix' DNA-binding domain"/>
    <property type="match status" value="1"/>
</dbReference>
<evidence type="ECO:0000313" key="7">
    <source>
        <dbReference type="EMBL" id="PWG61674.1"/>
    </source>
</evidence>
<feature type="domain" description="Heat-inducible transcription repressor HrcA C-terminal" evidence="6">
    <location>
        <begin position="111"/>
        <end position="334"/>
    </location>
</feature>
<protein>
    <recommendedName>
        <fullName evidence="5">Heat-inducible transcription repressor HrcA</fullName>
    </recommendedName>
</protein>
<proteinExistence type="inferred from homology"/>
<evidence type="ECO:0000256" key="5">
    <source>
        <dbReference type="HAMAP-Rule" id="MF_00081"/>
    </source>
</evidence>
<evidence type="ECO:0000256" key="1">
    <source>
        <dbReference type="ARBA" id="ARBA00022491"/>
    </source>
</evidence>
<dbReference type="NCBIfam" id="TIGR00331">
    <property type="entry name" value="hrcA"/>
    <property type="match status" value="1"/>
</dbReference>
<organism evidence="7 8">
    <name type="scientific">Sediminicurvatus halobius</name>
    <dbReference type="NCBI Taxonomy" id="2182432"/>
    <lineage>
        <taxon>Bacteria</taxon>
        <taxon>Pseudomonadati</taxon>
        <taxon>Pseudomonadota</taxon>
        <taxon>Gammaproteobacteria</taxon>
        <taxon>Chromatiales</taxon>
        <taxon>Ectothiorhodospiraceae</taxon>
        <taxon>Sediminicurvatus</taxon>
    </lineage>
</organism>
<dbReference type="InterPro" id="IPR036388">
    <property type="entry name" value="WH-like_DNA-bd_sf"/>
</dbReference>
<evidence type="ECO:0000259" key="6">
    <source>
        <dbReference type="Pfam" id="PF01628"/>
    </source>
</evidence>
<sequence>MARRSGDPVLSERAQRLLKALVHRYIRDGQPVGSRVLTRESGLDLSPATVRNVMADLEEAGYIRAPHTSAGRVPTDRGYRFFVDSLLTAKPLQGPDVERLSIRLDGEGDTEHLLDSASNLLSGLTRLAGVVTLPKHGFGAIRHLEFLPLSERRILAILVLNDHEVQNRVIHADRDYSAAELQQVSNYLSAEFAGKSVSEVRRALLEAMRADQQDMNRLMSAAIAVARQLFEEEDAEGGEDFVLAGETNLMTFAELSSVDKLKELFEAFSRKRDILHLLDRCLAAEGIQIFIGEESGYEAFDGMSLVTSTYRSDDEVLGVLGVIGPTRMDYDRVIPIVDVTARLLGHALKPGH</sequence>
<dbReference type="InterPro" id="IPR023120">
    <property type="entry name" value="WHTH_transcript_rep_HrcA_IDD"/>
</dbReference>
<comment type="caution">
    <text evidence="7">The sequence shown here is derived from an EMBL/GenBank/DDBJ whole genome shotgun (WGS) entry which is preliminary data.</text>
</comment>
<dbReference type="GO" id="GO:0003677">
    <property type="term" value="F:DNA binding"/>
    <property type="evidence" value="ECO:0007669"/>
    <property type="project" value="InterPro"/>
</dbReference>
<accession>A0A2U2MYA2</accession>
<keyword evidence="3 5" id="KW-0346">Stress response</keyword>
<dbReference type="Gene3D" id="3.30.390.60">
    <property type="entry name" value="Heat-inducible transcription repressor hrca homolog, domain 3"/>
    <property type="match status" value="1"/>
</dbReference>
<dbReference type="Pfam" id="PF01628">
    <property type="entry name" value="HrcA"/>
    <property type="match status" value="1"/>
</dbReference>
<dbReference type="PANTHER" id="PTHR34824">
    <property type="entry name" value="HEAT-INDUCIBLE TRANSCRIPTION REPRESSOR HRCA"/>
    <property type="match status" value="1"/>
</dbReference>
<dbReference type="GO" id="GO:0045892">
    <property type="term" value="P:negative regulation of DNA-templated transcription"/>
    <property type="evidence" value="ECO:0007669"/>
    <property type="project" value="UniProtKB-UniRule"/>
</dbReference>
<keyword evidence="4 5" id="KW-0804">Transcription</keyword>
<gene>
    <name evidence="5" type="primary">hrcA</name>
    <name evidence="7" type="ORF">DEM34_15480</name>
</gene>
<evidence type="ECO:0000256" key="3">
    <source>
        <dbReference type="ARBA" id="ARBA00023016"/>
    </source>
</evidence>
<dbReference type="PANTHER" id="PTHR34824:SF1">
    <property type="entry name" value="HEAT-INDUCIBLE TRANSCRIPTION REPRESSOR HRCA"/>
    <property type="match status" value="1"/>
</dbReference>
<comment type="similarity">
    <text evidence="5">Belongs to the HrcA family.</text>
</comment>